<dbReference type="InterPro" id="IPR023578">
    <property type="entry name" value="Ras_GEF_dom_sf"/>
</dbReference>
<dbReference type="AlphaFoldDB" id="A0A5S6QHI8"/>
<evidence type="ECO:0000259" key="5">
    <source>
        <dbReference type="PROSITE" id="PS50042"/>
    </source>
</evidence>
<evidence type="ECO:0000256" key="2">
    <source>
        <dbReference type="PROSITE-ProRule" id="PRU00168"/>
    </source>
</evidence>
<feature type="compositionally biased region" description="Low complexity" evidence="3">
    <location>
        <begin position="173"/>
        <end position="184"/>
    </location>
</feature>
<evidence type="ECO:0000256" key="1">
    <source>
        <dbReference type="ARBA" id="ARBA00022658"/>
    </source>
</evidence>
<feature type="domain" description="Ras-GEF" evidence="4">
    <location>
        <begin position="965"/>
        <end position="1200"/>
    </location>
</feature>
<dbReference type="InterPro" id="IPR008937">
    <property type="entry name" value="Ras-like_GEF"/>
</dbReference>
<feature type="domain" description="Cyclic nucleotide-binding" evidence="5">
    <location>
        <begin position="540"/>
        <end position="641"/>
    </location>
</feature>
<dbReference type="SUPFAM" id="SSF46785">
    <property type="entry name" value="Winged helix' DNA-binding domain"/>
    <property type="match status" value="1"/>
</dbReference>
<evidence type="ECO:0000313" key="9">
    <source>
        <dbReference type="WBParaSite" id="TMUE_2000006605.1"/>
    </source>
</evidence>
<dbReference type="InterPro" id="IPR001895">
    <property type="entry name" value="RASGEF_cat_dom"/>
</dbReference>
<dbReference type="PROSITE" id="PS50212">
    <property type="entry name" value="RASGEF_NTER"/>
    <property type="match status" value="1"/>
</dbReference>
<evidence type="ECO:0000313" key="8">
    <source>
        <dbReference type="Proteomes" id="UP000046395"/>
    </source>
</evidence>
<dbReference type="PROSITE" id="PS00720">
    <property type="entry name" value="RASGEF"/>
    <property type="match status" value="1"/>
</dbReference>
<dbReference type="Gene3D" id="1.10.8.1240">
    <property type="match status" value="1"/>
</dbReference>
<reference evidence="9" key="1">
    <citation type="submission" date="2019-12" db="UniProtKB">
        <authorList>
            <consortium name="WormBaseParasite"/>
        </authorList>
    </citation>
    <scope>IDENTIFICATION</scope>
</reference>
<dbReference type="SMART" id="SM00049">
    <property type="entry name" value="DEP"/>
    <property type="match status" value="1"/>
</dbReference>
<dbReference type="STRING" id="70415.A0A5S6QHI8"/>
<dbReference type="SUPFAM" id="SSF51206">
    <property type="entry name" value="cAMP-binding domain-like"/>
    <property type="match status" value="2"/>
</dbReference>
<dbReference type="GO" id="GO:0007265">
    <property type="term" value="P:Ras protein signal transduction"/>
    <property type="evidence" value="ECO:0007669"/>
    <property type="project" value="TreeGrafter"/>
</dbReference>
<dbReference type="PANTHER" id="PTHR23113:SF327">
    <property type="entry name" value="EXCHANGE PROTEIN DIRECTLY ACTIVATED BY CAMP, ISOFORM E"/>
    <property type="match status" value="1"/>
</dbReference>
<dbReference type="Gene3D" id="2.60.120.10">
    <property type="entry name" value="Jelly Rolls"/>
    <property type="match status" value="2"/>
</dbReference>
<dbReference type="InterPro" id="IPR000591">
    <property type="entry name" value="DEP_dom"/>
</dbReference>
<dbReference type="Gene3D" id="1.10.840.10">
    <property type="entry name" value="Ras guanine-nucleotide exchange factors catalytic domain"/>
    <property type="match status" value="1"/>
</dbReference>
<dbReference type="GO" id="GO:0005886">
    <property type="term" value="C:plasma membrane"/>
    <property type="evidence" value="ECO:0007669"/>
    <property type="project" value="TreeGrafter"/>
</dbReference>
<name>A0A5S6QHI8_TRIMR</name>
<keyword evidence="1 2" id="KW-0344">Guanine-nucleotide releasing factor</keyword>
<dbReference type="Gene3D" id="1.10.10.10">
    <property type="entry name" value="Winged helix-like DNA-binding domain superfamily/Winged helix DNA-binding domain"/>
    <property type="match status" value="1"/>
</dbReference>
<dbReference type="Pfam" id="PF00618">
    <property type="entry name" value="RasGEF_N"/>
    <property type="match status" value="1"/>
</dbReference>
<feature type="domain" description="DEP" evidence="6">
    <location>
        <begin position="395"/>
        <end position="471"/>
    </location>
</feature>
<dbReference type="CDD" id="cd00155">
    <property type="entry name" value="RasGEF"/>
    <property type="match status" value="1"/>
</dbReference>
<feature type="region of interest" description="Disordered" evidence="3">
    <location>
        <begin position="267"/>
        <end position="303"/>
    </location>
</feature>
<dbReference type="InterPro" id="IPR000651">
    <property type="entry name" value="Ras-like_Gua-exchang_fac_N"/>
</dbReference>
<dbReference type="PROSITE" id="PS50009">
    <property type="entry name" value="RASGEF_CAT"/>
    <property type="match status" value="1"/>
</dbReference>
<feature type="domain" description="Cyclic nucleotide-binding" evidence="5">
    <location>
        <begin position="23"/>
        <end position="126"/>
    </location>
</feature>
<dbReference type="PRINTS" id="PR00103">
    <property type="entry name" value="CAMPKINASE"/>
</dbReference>
<sequence>MSARNPTSAEADLVANEIRKVHPFCNLGEELTRELATNGAYEELESGIVLFCHGRPSNNWYALLDGSVDLYAVDPANSSHLIKVATIHPGRSFGGGALTREPQRCTAIVSQRSRFIRLDQAKLSVIWQKYADKLLPTSVPMDELANHHSVQLHKQQNKKLFGWKDADATHVDSSSSSGFRSEPSGYTVLPVEVQTPPSSSDLYSKENSKTNRSYYLDANQDIVSDLRQRRLSTSSAPLLSPVSGQRHAVLDHLVRLTVPGKHLFMDTSSTSTLMSDTDESVDNQSPPEASHHRSRGRDKLADYDRYHPWRRRSAVVANSLSPSEPSAADQYASGESTNQLRSKYVVRSLETVSADNGNLRDSIEASSNLIELKKVMTAEARVAWSGKVLRSWMLYRTPTMIRDRKFQMKTYKRCMVGTEMVDWLTQASGGAVQNRMQAVGMWQVLLEEGLIGHVTCEYPFLDKYLFYRWDDDERLTDGALTALNLSDEMQFSAKDLSVAIGNLSLLGPDALFRLILRKTPSERCSEELEVVFEELLNIKALSHLSTMVKRELAAVVMFEQHQNAGTILFRQGDQGKSWYIILKGSVNVVIHGKGVVCTLQEGDDFGKLALVNDAPRAATIILNEHCCQFLRVDKHDFNRILRDVEANTVRLKEHGRDVLVLEKVPIRLSTTDRESTGHKYSVMAGTPEKMLEYVLETRIDCEKDDTISDTFMEDFIFTHLIFMPTNELCNALSIYYQQGCSSVNGNISPPETVLLQNSDQHVSFRKRVVAFLQQWVALAGHSFFEDPVGAAFIEEIYCAILEDSRDQPQLLVELTTVEKLMQERERALGSSTRPPVVLLDSGTVRDLPIHSPALPFDLCIIKVHSSETHRTSTLKVRTDIRCDSLRRLAAQKLGLGNGEGVELVELKSNGEKVTFTPDDVGVPSSMSHNGRLFACFKDQIDSLVALPEQSGPSESVHSAILETLSSAELAQHLLVYHWQLFYNTHEYELLYQTIGRNRFPGRLPINLDLFVRRFNELQFWVITEILLCTALSKRAHLVKKFIKIALHAKNSHDLFSFFAITLGLSNVAISRLTQTWEKLSAKFRKQFFEFESLLDPSRNHRAYRLLVSKISPPVIPFIPLLLKDLLFIHEGNKTTFEGMVNFEKMHMMAQTLRNLRAYKAQAPAIDASKVSPDAQHLVHNFRVIDDQRKFIQMSKALEPRIKDS</sequence>
<dbReference type="CDD" id="cd06224">
    <property type="entry name" value="REM"/>
    <property type="match status" value="1"/>
</dbReference>
<dbReference type="InterPro" id="IPR036964">
    <property type="entry name" value="RASGEF_cat_dom_sf"/>
</dbReference>
<dbReference type="PROSITE" id="PS50186">
    <property type="entry name" value="DEP"/>
    <property type="match status" value="1"/>
</dbReference>
<dbReference type="SUPFAM" id="SSF48366">
    <property type="entry name" value="Ras GEF"/>
    <property type="match status" value="1"/>
</dbReference>
<dbReference type="InterPro" id="IPR036390">
    <property type="entry name" value="WH_DNA-bd_sf"/>
</dbReference>
<dbReference type="InterPro" id="IPR029071">
    <property type="entry name" value="Ubiquitin-like_domsf"/>
</dbReference>
<feature type="domain" description="N-terminal Ras-GEF" evidence="7">
    <location>
        <begin position="678"/>
        <end position="822"/>
    </location>
</feature>
<dbReference type="SUPFAM" id="SSF54236">
    <property type="entry name" value="Ubiquitin-like"/>
    <property type="match status" value="1"/>
</dbReference>
<dbReference type="InterPro" id="IPR018490">
    <property type="entry name" value="cNMP-bd_dom_sf"/>
</dbReference>
<feature type="region of interest" description="Disordered" evidence="3">
    <location>
        <begin position="316"/>
        <end position="335"/>
    </location>
</feature>
<dbReference type="SMART" id="SM00229">
    <property type="entry name" value="RasGEFN"/>
    <property type="match status" value="1"/>
</dbReference>
<proteinExistence type="predicted"/>
<dbReference type="Proteomes" id="UP000046395">
    <property type="component" value="Unassembled WGS sequence"/>
</dbReference>
<dbReference type="Pfam" id="PF00610">
    <property type="entry name" value="DEP"/>
    <property type="match status" value="1"/>
</dbReference>
<evidence type="ECO:0000259" key="4">
    <source>
        <dbReference type="PROSITE" id="PS50009"/>
    </source>
</evidence>
<accession>A0A5S6QHI8</accession>
<dbReference type="InterPro" id="IPR019804">
    <property type="entry name" value="Ras_G-nucl-exch_fac_CS"/>
</dbReference>
<dbReference type="InterPro" id="IPR036388">
    <property type="entry name" value="WH-like_DNA-bd_sf"/>
</dbReference>
<dbReference type="Gene3D" id="1.20.870.10">
    <property type="entry name" value="Son of sevenless (SoS) protein Chain: S domain 1"/>
    <property type="match status" value="1"/>
</dbReference>
<evidence type="ECO:0000259" key="7">
    <source>
        <dbReference type="PROSITE" id="PS50212"/>
    </source>
</evidence>
<keyword evidence="8" id="KW-1185">Reference proteome</keyword>
<dbReference type="Gene3D" id="3.10.20.90">
    <property type="entry name" value="Phosphatidylinositol 3-kinase Catalytic Subunit, Chain A, domain 1"/>
    <property type="match status" value="1"/>
</dbReference>
<dbReference type="Pfam" id="PF00027">
    <property type="entry name" value="cNMP_binding"/>
    <property type="match status" value="2"/>
</dbReference>
<dbReference type="Pfam" id="PF00617">
    <property type="entry name" value="RasGEF"/>
    <property type="match status" value="1"/>
</dbReference>
<dbReference type="WBParaSite" id="TMUE_2000006605.1">
    <property type="protein sequence ID" value="TMUE_2000006605.1"/>
    <property type="gene ID" value="WBGene00285476"/>
</dbReference>
<dbReference type="PANTHER" id="PTHR23113">
    <property type="entry name" value="GUANINE NUCLEOTIDE EXCHANGE FACTOR"/>
    <property type="match status" value="1"/>
</dbReference>
<dbReference type="InterPro" id="IPR000595">
    <property type="entry name" value="cNMP-bd_dom"/>
</dbReference>
<dbReference type="InterPro" id="IPR014710">
    <property type="entry name" value="RmlC-like_jellyroll"/>
</dbReference>
<evidence type="ECO:0000256" key="3">
    <source>
        <dbReference type="SAM" id="MobiDB-lite"/>
    </source>
</evidence>
<dbReference type="SMART" id="SM00100">
    <property type="entry name" value="cNMP"/>
    <property type="match status" value="2"/>
</dbReference>
<protein>
    <submittedName>
        <fullName evidence="9">Rap guanine nucleotide exchange factor 4</fullName>
    </submittedName>
</protein>
<dbReference type="SMART" id="SM00147">
    <property type="entry name" value="RasGEF"/>
    <property type="match status" value="1"/>
</dbReference>
<dbReference type="PROSITE" id="PS50042">
    <property type="entry name" value="CNMP_BINDING_3"/>
    <property type="match status" value="2"/>
</dbReference>
<dbReference type="CDD" id="cd00038">
    <property type="entry name" value="CAP_ED"/>
    <property type="match status" value="2"/>
</dbReference>
<organism evidence="8 9">
    <name type="scientific">Trichuris muris</name>
    <name type="common">Mouse whipworm</name>
    <dbReference type="NCBI Taxonomy" id="70415"/>
    <lineage>
        <taxon>Eukaryota</taxon>
        <taxon>Metazoa</taxon>
        <taxon>Ecdysozoa</taxon>
        <taxon>Nematoda</taxon>
        <taxon>Enoplea</taxon>
        <taxon>Dorylaimia</taxon>
        <taxon>Trichinellida</taxon>
        <taxon>Trichuridae</taxon>
        <taxon>Trichuris</taxon>
    </lineage>
</organism>
<feature type="region of interest" description="Disordered" evidence="3">
    <location>
        <begin position="170"/>
        <end position="207"/>
    </location>
</feature>
<dbReference type="GO" id="GO:0005085">
    <property type="term" value="F:guanyl-nucleotide exchange factor activity"/>
    <property type="evidence" value="ECO:0007669"/>
    <property type="project" value="UniProtKB-KW"/>
</dbReference>
<evidence type="ECO:0000259" key="6">
    <source>
        <dbReference type="PROSITE" id="PS50186"/>
    </source>
</evidence>